<dbReference type="EMBL" id="MU004237">
    <property type="protein sequence ID" value="KAF2667999.1"/>
    <property type="molecule type" value="Genomic_DNA"/>
</dbReference>
<proteinExistence type="predicted"/>
<feature type="compositionally biased region" description="Polar residues" evidence="1">
    <location>
        <begin position="18"/>
        <end position="37"/>
    </location>
</feature>
<evidence type="ECO:0000256" key="1">
    <source>
        <dbReference type="SAM" id="MobiDB-lite"/>
    </source>
</evidence>
<evidence type="ECO:0000313" key="3">
    <source>
        <dbReference type="Proteomes" id="UP000799302"/>
    </source>
</evidence>
<protein>
    <recommendedName>
        <fullName evidence="4">BTB domain-containing protein</fullName>
    </recommendedName>
</protein>
<gene>
    <name evidence="2" type="ORF">BT63DRAFT_457299</name>
</gene>
<keyword evidence="3" id="KW-1185">Reference proteome</keyword>
<dbReference type="OrthoDB" id="1022638at2759"/>
<feature type="region of interest" description="Disordered" evidence="1">
    <location>
        <begin position="1"/>
        <end position="56"/>
    </location>
</feature>
<accession>A0A6A6U6Y1</accession>
<evidence type="ECO:0000313" key="2">
    <source>
        <dbReference type="EMBL" id="KAF2667999.1"/>
    </source>
</evidence>
<reference evidence="2" key="1">
    <citation type="journal article" date="2020" name="Stud. Mycol.">
        <title>101 Dothideomycetes genomes: a test case for predicting lifestyles and emergence of pathogens.</title>
        <authorList>
            <person name="Haridas S."/>
            <person name="Albert R."/>
            <person name="Binder M."/>
            <person name="Bloem J."/>
            <person name="Labutti K."/>
            <person name="Salamov A."/>
            <person name="Andreopoulos B."/>
            <person name="Baker S."/>
            <person name="Barry K."/>
            <person name="Bills G."/>
            <person name="Bluhm B."/>
            <person name="Cannon C."/>
            <person name="Castanera R."/>
            <person name="Culley D."/>
            <person name="Daum C."/>
            <person name="Ezra D."/>
            <person name="Gonzalez J."/>
            <person name="Henrissat B."/>
            <person name="Kuo A."/>
            <person name="Liang C."/>
            <person name="Lipzen A."/>
            <person name="Lutzoni F."/>
            <person name="Magnuson J."/>
            <person name="Mondo S."/>
            <person name="Nolan M."/>
            <person name="Ohm R."/>
            <person name="Pangilinan J."/>
            <person name="Park H.-J."/>
            <person name="Ramirez L."/>
            <person name="Alfaro M."/>
            <person name="Sun H."/>
            <person name="Tritt A."/>
            <person name="Yoshinaga Y."/>
            <person name="Zwiers L.-H."/>
            <person name="Turgeon B."/>
            <person name="Goodwin S."/>
            <person name="Spatafora J."/>
            <person name="Crous P."/>
            <person name="Grigoriev I."/>
        </authorList>
    </citation>
    <scope>NUCLEOTIDE SEQUENCE</scope>
    <source>
        <strain evidence="2">CBS 115976</strain>
    </source>
</reference>
<dbReference type="AlphaFoldDB" id="A0A6A6U6Y1"/>
<evidence type="ECO:0008006" key="4">
    <source>
        <dbReference type="Google" id="ProtNLM"/>
    </source>
</evidence>
<organism evidence="2 3">
    <name type="scientific">Microthyrium microscopicum</name>
    <dbReference type="NCBI Taxonomy" id="703497"/>
    <lineage>
        <taxon>Eukaryota</taxon>
        <taxon>Fungi</taxon>
        <taxon>Dikarya</taxon>
        <taxon>Ascomycota</taxon>
        <taxon>Pezizomycotina</taxon>
        <taxon>Dothideomycetes</taxon>
        <taxon>Dothideomycetes incertae sedis</taxon>
        <taxon>Microthyriales</taxon>
        <taxon>Microthyriaceae</taxon>
        <taxon>Microthyrium</taxon>
    </lineage>
</organism>
<name>A0A6A6U6Y1_9PEZI</name>
<sequence length="286" mass="32994">MARNFRNQPKKRYHPCNDTEQSADPQKNSGKQKSIQRVQHRSRNSTENAPSLPGSDTKVLVGRPGFDYIPTVYIVSRDLLIADSVMFQRELLNESPFLLSLARCYPATFDLYLQYLETNEISSDDVWDEKNEKQELDHYKVQEALFHAMQFANEILSDGFHNMAIDAFIDHCEAQRRFWGGDPEEVVLTVDAEVPTLTLLVRDFLVHEGMPFWFDLGRDVPPRCAKFYGEVAAEAVKLLAEGGRPDRNEETRWEKVRPWQTNKCRYHRHQEGEGCLNSNTPKDGEA</sequence>
<dbReference type="Proteomes" id="UP000799302">
    <property type="component" value="Unassembled WGS sequence"/>
</dbReference>